<proteinExistence type="predicted"/>
<protein>
    <submittedName>
        <fullName evidence="4">STAS domain-containing protein</fullName>
    </submittedName>
</protein>
<dbReference type="InterPro" id="IPR036513">
    <property type="entry name" value="STAS_dom_sf"/>
</dbReference>
<keyword evidence="2" id="KW-0812">Transmembrane</keyword>
<dbReference type="PANTHER" id="PTHR33745">
    <property type="entry name" value="RSBT ANTAGONIST PROTEIN RSBS-RELATED"/>
    <property type="match status" value="1"/>
</dbReference>
<comment type="caution">
    <text evidence="4">The sequence shown here is derived from an EMBL/GenBank/DDBJ whole genome shotgun (WGS) entry which is preliminary data.</text>
</comment>
<gene>
    <name evidence="4" type="ORF">K4A83_12010</name>
</gene>
<dbReference type="PROSITE" id="PS50801">
    <property type="entry name" value="STAS"/>
    <property type="match status" value="1"/>
</dbReference>
<dbReference type="PANTHER" id="PTHR33745:SF3">
    <property type="entry name" value="RSBT CO-ANTAGONIST PROTEIN RSBRC"/>
    <property type="match status" value="1"/>
</dbReference>
<feature type="transmembrane region" description="Helical" evidence="2">
    <location>
        <begin position="96"/>
        <end position="114"/>
    </location>
</feature>
<sequence>MRNAATLQTLYKISEEDIQYIRGLGEFMLPQMDHMVHTWYEWLMTQPEYEQFFADSRALHHAQKMQHIYWEQFIEAQLDDNYVESRRKIGETHARIGLSMTIFFAGMSIFHDLFSKIMAQRNLKLKEQVRTIDAVSKLLHLDTGIVCEVYTIMSNETITAQSRSLMEMSTPVTQIWENILLLPVVGIVDSKRAQDIMNAVLSAINRTQSRIFILDISGVAVVDTAVANHLIKITKATRLMGCESTISGISPAIAQTMIELGIDVGTIKTTANMMDALNDSFRSLNLQIHKVER</sequence>
<feature type="domain" description="STAS" evidence="3">
    <location>
        <begin position="169"/>
        <end position="280"/>
    </location>
</feature>
<evidence type="ECO:0000256" key="1">
    <source>
        <dbReference type="ARBA" id="ARBA00022553"/>
    </source>
</evidence>
<dbReference type="Pfam" id="PF11563">
    <property type="entry name" value="Protoglobin"/>
    <property type="match status" value="1"/>
</dbReference>
<dbReference type="SUPFAM" id="SSF46458">
    <property type="entry name" value="Globin-like"/>
    <property type="match status" value="1"/>
</dbReference>
<reference evidence="4 5" key="1">
    <citation type="submission" date="2021-08" db="EMBL/GenBank/DDBJ databases">
        <title>Draft genome sequence of Spirulina subsalsa with high tolerance to salinity and hype-accumulation of phycocyanin.</title>
        <authorList>
            <person name="Pei H."/>
            <person name="Jiang L."/>
        </authorList>
    </citation>
    <scope>NUCLEOTIDE SEQUENCE [LARGE SCALE GENOMIC DNA]</scope>
    <source>
        <strain evidence="4 5">FACHB-351</strain>
    </source>
</reference>
<keyword evidence="2" id="KW-1133">Transmembrane helix</keyword>
<keyword evidence="5" id="KW-1185">Reference proteome</keyword>
<dbReference type="EMBL" id="JAIHOM010000053">
    <property type="protein sequence ID" value="MCW6036984.1"/>
    <property type="molecule type" value="Genomic_DNA"/>
</dbReference>
<dbReference type="InterPro" id="IPR012292">
    <property type="entry name" value="Globin/Proto"/>
</dbReference>
<evidence type="ECO:0000313" key="5">
    <source>
        <dbReference type="Proteomes" id="UP001526426"/>
    </source>
</evidence>
<dbReference type="InterPro" id="IPR044398">
    <property type="entry name" value="Globin-sensor_dom"/>
</dbReference>
<dbReference type="Pfam" id="PF01740">
    <property type="entry name" value="STAS"/>
    <property type="match status" value="1"/>
</dbReference>
<evidence type="ECO:0000259" key="3">
    <source>
        <dbReference type="PROSITE" id="PS50801"/>
    </source>
</evidence>
<keyword evidence="1" id="KW-0597">Phosphoprotein</keyword>
<evidence type="ECO:0000256" key="2">
    <source>
        <dbReference type="SAM" id="Phobius"/>
    </source>
</evidence>
<dbReference type="InterPro" id="IPR002645">
    <property type="entry name" value="STAS_dom"/>
</dbReference>
<dbReference type="Gene3D" id="3.30.750.24">
    <property type="entry name" value="STAS domain"/>
    <property type="match status" value="1"/>
</dbReference>
<dbReference type="SUPFAM" id="SSF52091">
    <property type="entry name" value="SpoIIaa-like"/>
    <property type="match status" value="1"/>
</dbReference>
<dbReference type="Gene3D" id="1.10.490.10">
    <property type="entry name" value="Globins"/>
    <property type="match status" value="1"/>
</dbReference>
<dbReference type="InterPro" id="IPR009050">
    <property type="entry name" value="Globin-like_sf"/>
</dbReference>
<dbReference type="InterPro" id="IPR051932">
    <property type="entry name" value="Bact_StressResp_Reg"/>
</dbReference>
<dbReference type="CDD" id="cd07041">
    <property type="entry name" value="STAS_RsbR_RsbS_like"/>
    <property type="match status" value="1"/>
</dbReference>
<organism evidence="4 5">
    <name type="scientific">Spirulina subsalsa FACHB-351</name>
    <dbReference type="NCBI Taxonomy" id="234711"/>
    <lineage>
        <taxon>Bacteria</taxon>
        <taxon>Bacillati</taxon>
        <taxon>Cyanobacteriota</taxon>
        <taxon>Cyanophyceae</taxon>
        <taxon>Spirulinales</taxon>
        <taxon>Spirulinaceae</taxon>
        <taxon>Spirulina</taxon>
    </lineage>
</organism>
<accession>A0ABT3L7C0</accession>
<keyword evidence="2" id="KW-0472">Membrane</keyword>
<dbReference type="Proteomes" id="UP001526426">
    <property type="component" value="Unassembled WGS sequence"/>
</dbReference>
<evidence type="ECO:0000313" key="4">
    <source>
        <dbReference type="EMBL" id="MCW6036984.1"/>
    </source>
</evidence>
<name>A0ABT3L7C0_9CYAN</name>